<evidence type="ECO:0000256" key="2">
    <source>
        <dbReference type="ARBA" id="ARBA00022670"/>
    </source>
</evidence>
<dbReference type="EMBL" id="CAADIO010000049">
    <property type="protein sequence ID" value="VFR96519.1"/>
    <property type="molecule type" value="Genomic_DNA"/>
</dbReference>
<name>A0A484VAZ0_9ZZZZ</name>
<dbReference type="GO" id="GO:0008233">
    <property type="term" value="F:peptidase activity"/>
    <property type="evidence" value="ECO:0007669"/>
    <property type="project" value="UniProtKB-KW"/>
</dbReference>
<dbReference type="AlphaFoldDB" id="A0A484VAZ0"/>
<dbReference type="InterPro" id="IPR054613">
    <property type="entry name" value="Peptidase_S78_dom"/>
</dbReference>
<dbReference type="Pfam" id="PF04586">
    <property type="entry name" value="Peptidase_S78"/>
    <property type="match status" value="1"/>
</dbReference>
<evidence type="ECO:0000313" key="5">
    <source>
        <dbReference type="EMBL" id="VFR96519.1"/>
    </source>
</evidence>
<gene>
    <name evidence="5" type="ORF">RAN3_1885</name>
</gene>
<dbReference type="NCBIfam" id="TIGR01543">
    <property type="entry name" value="proheadase_HK97"/>
    <property type="match status" value="1"/>
</dbReference>
<evidence type="ECO:0000256" key="3">
    <source>
        <dbReference type="ARBA" id="ARBA00022801"/>
    </source>
</evidence>
<dbReference type="InterPro" id="IPR006433">
    <property type="entry name" value="Prohead_protease"/>
</dbReference>
<sequence>MPAIIKAIAFDDAQIKFAADGKQGVFEGYASVFDVVDSDDDIVAPGAFKSALATGARPAMHFNHRKFEIPVGKWTHLEEDSRGLFARGELTPRHSTSEDLKAAMEHGTVTGLSVGMLIDKSGMDIRASGGRIFRTVKTLREISLCTNPANDQAHIDSFKSLDGVESIRDVEDWLRDAAGLSQAQSRGLIARVKSAIRRESEDDGIAALVQQISSFPSTIK</sequence>
<keyword evidence="1" id="KW-1188">Viral release from host cell</keyword>
<keyword evidence="3" id="KW-0378">Hydrolase</keyword>
<keyword evidence="2" id="KW-0645">Protease</keyword>
<protein>
    <submittedName>
        <fullName evidence="5">Phage capsid and scaffold</fullName>
    </submittedName>
</protein>
<accession>A0A484VAZ0</accession>
<feature type="domain" description="Prohead serine protease" evidence="4">
    <location>
        <begin position="20"/>
        <end position="162"/>
    </location>
</feature>
<reference evidence="5" key="1">
    <citation type="submission" date="2019-03" db="EMBL/GenBank/DDBJ databases">
        <authorList>
            <person name="Danneels B."/>
        </authorList>
    </citation>
    <scope>NUCLEOTIDE SEQUENCE</scope>
</reference>
<proteinExistence type="predicted"/>
<dbReference type="GO" id="GO:0006508">
    <property type="term" value="P:proteolysis"/>
    <property type="evidence" value="ECO:0007669"/>
    <property type="project" value="UniProtKB-KW"/>
</dbReference>
<evidence type="ECO:0000256" key="1">
    <source>
        <dbReference type="ARBA" id="ARBA00022612"/>
    </source>
</evidence>
<dbReference type="SUPFAM" id="SSF50789">
    <property type="entry name" value="Herpes virus serine proteinase, assemblin"/>
    <property type="match status" value="1"/>
</dbReference>
<evidence type="ECO:0000259" key="4">
    <source>
        <dbReference type="Pfam" id="PF04586"/>
    </source>
</evidence>
<organism evidence="5">
    <name type="scientific">plant metagenome</name>
    <dbReference type="NCBI Taxonomy" id="1297885"/>
    <lineage>
        <taxon>unclassified sequences</taxon>
        <taxon>metagenomes</taxon>
        <taxon>organismal metagenomes</taxon>
    </lineage>
</organism>